<feature type="region of interest" description="Disordered" evidence="6">
    <location>
        <begin position="634"/>
        <end position="685"/>
    </location>
</feature>
<dbReference type="InterPro" id="IPR036392">
    <property type="entry name" value="PLAT/LH2_dom_sf"/>
</dbReference>
<keyword evidence="11" id="KW-1185">Reference proteome</keyword>
<dbReference type="Gene3D" id="1.20.58.900">
    <property type="match status" value="3"/>
</dbReference>
<evidence type="ECO:0000259" key="7">
    <source>
        <dbReference type="PROSITE" id="PS50095"/>
    </source>
</evidence>
<proteinExistence type="inferred from homology"/>
<dbReference type="InterPro" id="IPR047278">
    <property type="entry name" value="DEN5A/B"/>
</dbReference>
<organism evidence="10 11">
    <name type="scientific">Opisthorchis viverrini</name>
    <name type="common">Southeast Asian liver fluke</name>
    <dbReference type="NCBI Taxonomy" id="6198"/>
    <lineage>
        <taxon>Eukaryota</taxon>
        <taxon>Metazoa</taxon>
        <taxon>Spiralia</taxon>
        <taxon>Lophotrochozoa</taxon>
        <taxon>Platyhelminthes</taxon>
        <taxon>Trematoda</taxon>
        <taxon>Digenea</taxon>
        <taxon>Opisthorchiida</taxon>
        <taxon>Opisthorchiata</taxon>
        <taxon>Opisthorchiidae</taxon>
        <taxon>Opisthorchis</taxon>
    </lineage>
</organism>
<dbReference type="InterPro" id="IPR001024">
    <property type="entry name" value="PLAT/LH2_dom"/>
</dbReference>
<feature type="domain" description="UDENN" evidence="8">
    <location>
        <begin position="1"/>
        <end position="589"/>
    </location>
</feature>
<dbReference type="SMART" id="SM00801">
    <property type="entry name" value="dDENN"/>
    <property type="match status" value="1"/>
</dbReference>
<evidence type="ECO:0000313" key="10">
    <source>
        <dbReference type="EMBL" id="OON15435.1"/>
    </source>
</evidence>
<evidence type="ECO:0000256" key="6">
    <source>
        <dbReference type="SAM" id="MobiDB-lite"/>
    </source>
</evidence>
<feature type="compositionally biased region" description="Polar residues" evidence="6">
    <location>
        <begin position="670"/>
        <end position="679"/>
    </location>
</feature>
<accession>A0A1S8WLY0</accession>
<evidence type="ECO:0000256" key="5">
    <source>
        <dbReference type="PROSITE-ProRule" id="PRU00152"/>
    </source>
</evidence>
<comment type="similarity">
    <text evidence="2">Belongs to the RAB6IP1 family.</text>
</comment>
<name>A0A1S8WLY0_OPIVI</name>
<dbReference type="InterPro" id="IPR043153">
    <property type="entry name" value="DENN_C"/>
</dbReference>
<dbReference type="InterPro" id="IPR037516">
    <property type="entry name" value="Tripartite_DENN"/>
</dbReference>
<dbReference type="SUPFAM" id="SSF140741">
    <property type="entry name" value="RUN domain-like"/>
    <property type="match status" value="3"/>
</dbReference>
<dbReference type="Gene3D" id="3.40.50.11500">
    <property type="match status" value="1"/>
</dbReference>
<dbReference type="Pfam" id="PF01477">
    <property type="entry name" value="PLAT"/>
    <property type="match status" value="1"/>
</dbReference>
<dbReference type="SMART" id="SM00799">
    <property type="entry name" value="DENN"/>
    <property type="match status" value="1"/>
</dbReference>
<evidence type="ECO:0000256" key="3">
    <source>
        <dbReference type="ARBA" id="ARBA00022737"/>
    </source>
</evidence>
<evidence type="ECO:0000256" key="1">
    <source>
        <dbReference type="ARBA" id="ARBA00004370"/>
    </source>
</evidence>
<evidence type="ECO:0000256" key="4">
    <source>
        <dbReference type="ARBA" id="ARBA00023136"/>
    </source>
</evidence>
<gene>
    <name evidence="10" type="ORF">X801_08763</name>
</gene>
<dbReference type="PANTHER" id="PTHR46070">
    <property type="entry name" value="PINSTRIPE, ISOFORM A"/>
    <property type="match status" value="1"/>
</dbReference>
<dbReference type="PANTHER" id="PTHR46070:SF1">
    <property type="entry name" value="PINSTRIPE, ISOFORM A"/>
    <property type="match status" value="1"/>
</dbReference>
<evidence type="ECO:0000313" key="11">
    <source>
        <dbReference type="Proteomes" id="UP000243686"/>
    </source>
</evidence>
<dbReference type="Pfam" id="PF02759">
    <property type="entry name" value="RUN"/>
    <property type="match status" value="1"/>
</dbReference>
<feature type="domain" description="PLAT" evidence="7">
    <location>
        <begin position="1232"/>
        <end position="1339"/>
    </location>
</feature>
<dbReference type="Proteomes" id="UP000243686">
    <property type="component" value="Unassembled WGS sequence"/>
</dbReference>
<dbReference type="InterPro" id="IPR037213">
    <property type="entry name" value="Run_dom_sf"/>
</dbReference>
<feature type="compositionally biased region" description="Polar residues" evidence="6">
    <location>
        <begin position="1527"/>
        <end position="1542"/>
    </location>
</feature>
<feature type="region of interest" description="Disordered" evidence="6">
    <location>
        <begin position="1493"/>
        <end position="1542"/>
    </location>
</feature>
<dbReference type="PROSITE" id="PS50095">
    <property type="entry name" value="PLAT"/>
    <property type="match status" value="1"/>
</dbReference>
<feature type="region of interest" description="Disordered" evidence="6">
    <location>
        <begin position="934"/>
        <end position="979"/>
    </location>
</feature>
<evidence type="ECO:0000259" key="9">
    <source>
        <dbReference type="PROSITE" id="PS50826"/>
    </source>
</evidence>
<feature type="compositionally biased region" description="Polar residues" evidence="6">
    <location>
        <begin position="1493"/>
        <end position="1519"/>
    </location>
</feature>
<dbReference type="GO" id="GO:0005085">
    <property type="term" value="F:guanyl-nucleotide exchange factor activity"/>
    <property type="evidence" value="ECO:0007669"/>
    <property type="project" value="InterPro"/>
</dbReference>
<dbReference type="PROSITE" id="PS50211">
    <property type="entry name" value="DENN"/>
    <property type="match status" value="1"/>
</dbReference>
<keyword evidence="3" id="KW-0677">Repeat</keyword>
<dbReference type="GO" id="GO:0031267">
    <property type="term" value="F:small GTPase binding"/>
    <property type="evidence" value="ECO:0007669"/>
    <property type="project" value="InterPro"/>
</dbReference>
<comment type="caution">
    <text evidence="5">Lacks conserved residue(s) required for the propagation of feature annotation.</text>
</comment>
<feature type="compositionally biased region" description="Polar residues" evidence="6">
    <location>
        <begin position="1384"/>
        <end position="1401"/>
    </location>
</feature>
<dbReference type="Gene3D" id="2.60.60.20">
    <property type="entry name" value="PLAT/LH2 domain"/>
    <property type="match status" value="1"/>
</dbReference>
<feature type="compositionally biased region" description="Low complexity" evidence="6">
    <location>
        <begin position="941"/>
        <end position="972"/>
    </location>
</feature>
<protein>
    <submittedName>
        <fullName evidence="10">DENN domain protein</fullName>
    </submittedName>
</protein>
<dbReference type="PROSITE" id="PS50826">
    <property type="entry name" value="RUN"/>
    <property type="match status" value="2"/>
</dbReference>
<dbReference type="Pfam" id="PF02141">
    <property type="entry name" value="DENN"/>
    <property type="match status" value="1"/>
</dbReference>
<dbReference type="Pfam" id="PF03455">
    <property type="entry name" value="dDENN"/>
    <property type="match status" value="1"/>
</dbReference>
<evidence type="ECO:0000259" key="8">
    <source>
        <dbReference type="PROSITE" id="PS50211"/>
    </source>
</evidence>
<feature type="region of interest" description="Disordered" evidence="6">
    <location>
        <begin position="405"/>
        <end position="425"/>
    </location>
</feature>
<feature type="domain" description="RUN" evidence="9">
    <location>
        <begin position="1441"/>
        <end position="1711"/>
    </location>
</feature>
<dbReference type="InterPro" id="IPR001194">
    <property type="entry name" value="cDENN_dom"/>
</dbReference>
<sequence length="1714" mass="188435">MPNGLWLCTQRKVTLKYSRPRYHTFIITREDGSRVYGLALLFLTELAHENVKEAVCSLQDLCLAENPSITKDVDDMTDWPSLFDKNRDTLYAMKAIGLLSRYPFIHGLFGWLEDLWAAMFIASPNPDIAIESYIAKLLYATPLPEAGQFVSFRGPFRKHLGYYPAPLKSIGSLLDGSFQSPDAMELPLFEYSFLELLRLLPLDGLLKLFACVLMEHRIILHSTVYYRLMLVAECITCLLLPFSWSHVYAPILPLSLVHFVDAPVPYIMGIKQCEFMVASQHQIDSSSSDTWSLHDCHVDCSDNTELASEVGTFSPFACFDDLPFLSAHGEFFLESSIFSQIPQAYLLFRLLLQANVCHVYIDEGRVLVPDEVPQFPNAEHIKHTVTGLLRDAALAASGVVRRPESTASLLPPVPRPRPPSDLNMSRRGARNTAQILVTSTDPCSSTQASEVPVIFDVGENDTTSADAFQTAPDQYKRTCVQTARGIVTEEDFPSYTRLLHFNTAVRTIFLRNFASIFRDYEKFLVHDQNAPGDSTAIVSTRSTGGLHAFDKVGFLSDQPETHLPFLCAFLETQMFAGFLDCCVRRQLSPMDPPQPHQFATSPLALLNLRIFDSVIAQIVESAIRWPGNPTSHVTTGLQDGVRSSHRNAQACAGSNDSKPHPSAPLPDLLSETTTESQKLGPSGLERISAGFPRMMRSVDNVSPNPMTLPIRTVGLGYFPVLCEQLLTPSLAIQTGSGLPVCHSLVSLPPRLTDSSHGRVNAPTNSAPVSPPLVNLTSSSVGIQPSIGRLGPGSLSTPTKRSAPVLTATNGNIPSSRPAEEESTVVLKSRAVPLFANSHQFSNIQRSGMAQANWDFVDALLEECKHRTKRMVLKKMGQEAVELGHVDPTVSVVEENTLVSGLCDLLERIWSHGLIHKSGKSALWSHLLQYVRKQQHVTQKRPVGPQPGTTSTPVGPSSSSSTSSSCGNSPTPSLHVRRPSLDATLTLTGTSKPDPVTKNAPMFTITFSVFNFDLTSGDGSSSQHSKPDTSEAPAVATTPSNQPPPKSDRSIRAVSLSRFLSSDSSSTGFQCSADRPGSKSGPYLFDWRSLTPGRSTSTGSNVKSSPFRLPAHPGILTASGTSLGGVGSVVDLSSIFGSQIMDHSLVKDVLAVRGLRGVKTDIGFARAFVRLALEKKLLSSHLTRLLMDVKLLRQASFVFTRDCMEREQFLVHLLSLNAVDYYSFTRMLTHAQLMYQVFICSGRKHGFSSTATAWVRLHGHLGSTPVLPLSRGENLLEFKHTNLGLLSTIQLGHDNAGPTPKWFIEFVLVYSAITNHLYYFPCGHWIGRGVEDDALMRILIGERIHLADRDTQSSVLISGVLTRLISPFSRTIGLIFTGPPRDPSDQLQRPPNRCQSPSLTRRVSDNSNMSAMVIHEQVANAVNQLLKYFCKTVPRQNMTGLTSLWCGDRGLVPSLHLVFNYGFRSVRLFQRRVYVWDYFEKVAAAFAVELGMSASNHSTPPSPNTVHTPQTGSGRFSTHSLPRPPRNRSVQSVGSMTPKTIHPSPSFSLVQDQRITQLEGLPQFSKPMPGTYALSQPNSPAVMRVLTSVMMQQPQQFKHEQTNYDTAANLTAASCQSIALLKYLAAQFVDHVQQVSTSAALLGKEGKFQRFVCRAAREHLLAGWFSVLALSPITGQMYDAKSFLLNPELRLAVQGLMAALDEFDFTLEPVLLGED</sequence>
<reference evidence="10 11" key="1">
    <citation type="submission" date="2015-03" db="EMBL/GenBank/DDBJ databases">
        <title>Draft genome of the nematode, Opisthorchis viverrini.</title>
        <authorList>
            <person name="Mitreva M."/>
        </authorList>
    </citation>
    <scope>NUCLEOTIDE SEQUENCE [LARGE SCALE GENOMIC DNA]</scope>
    <source>
        <strain evidence="10">Khon Kaen</strain>
    </source>
</reference>
<dbReference type="SMART" id="SM00593">
    <property type="entry name" value="RUN"/>
    <property type="match status" value="2"/>
</dbReference>
<feature type="region of interest" description="Disordered" evidence="6">
    <location>
        <begin position="1015"/>
        <end position="1050"/>
    </location>
</feature>
<dbReference type="EMBL" id="KV904745">
    <property type="protein sequence ID" value="OON15435.1"/>
    <property type="molecule type" value="Genomic_DNA"/>
</dbReference>
<evidence type="ECO:0000256" key="2">
    <source>
        <dbReference type="ARBA" id="ARBA00006664"/>
    </source>
</evidence>
<keyword evidence="4" id="KW-0472">Membrane</keyword>
<feature type="region of interest" description="Disordered" evidence="6">
    <location>
        <begin position="1378"/>
        <end position="1401"/>
    </location>
</feature>
<dbReference type="InterPro" id="IPR005112">
    <property type="entry name" value="dDENN_dom"/>
</dbReference>
<comment type="subcellular location">
    <subcellularLocation>
        <location evidence="1">Membrane</location>
    </subcellularLocation>
</comment>
<dbReference type="InterPro" id="IPR005113">
    <property type="entry name" value="uDENN_dom"/>
</dbReference>
<dbReference type="GO" id="GO:0016020">
    <property type="term" value="C:membrane"/>
    <property type="evidence" value="ECO:0007669"/>
    <property type="project" value="UniProtKB-SubCell"/>
</dbReference>
<dbReference type="Pfam" id="PF03456">
    <property type="entry name" value="uDENN"/>
    <property type="match status" value="1"/>
</dbReference>
<dbReference type="SUPFAM" id="SSF49723">
    <property type="entry name" value="Lipase/lipooxygenase domain (PLAT/LH2 domain)"/>
    <property type="match status" value="1"/>
</dbReference>
<dbReference type="InterPro" id="IPR004012">
    <property type="entry name" value="Run_dom"/>
</dbReference>
<feature type="region of interest" description="Disordered" evidence="6">
    <location>
        <begin position="788"/>
        <end position="820"/>
    </location>
</feature>
<feature type="domain" description="RUN" evidence="9">
    <location>
        <begin position="892"/>
        <end position="1228"/>
    </location>
</feature>